<name>A0ABM3EDJ1_SALSA</name>
<evidence type="ECO:0000313" key="3">
    <source>
        <dbReference type="Proteomes" id="UP001652741"/>
    </source>
</evidence>
<keyword evidence="2" id="KW-0812">Transmembrane</keyword>
<evidence type="ECO:0008006" key="5">
    <source>
        <dbReference type="Google" id="ProtNLM"/>
    </source>
</evidence>
<organism evidence="3 4">
    <name type="scientific">Salmo salar</name>
    <name type="common">Atlantic salmon</name>
    <dbReference type="NCBI Taxonomy" id="8030"/>
    <lineage>
        <taxon>Eukaryota</taxon>
        <taxon>Metazoa</taxon>
        <taxon>Chordata</taxon>
        <taxon>Craniata</taxon>
        <taxon>Vertebrata</taxon>
        <taxon>Euteleostomi</taxon>
        <taxon>Actinopterygii</taxon>
        <taxon>Neopterygii</taxon>
        <taxon>Teleostei</taxon>
        <taxon>Protacanthopterygii</taxon>
        <taxon>Salmoniformes</taxon>
        <taxon>Salmonidae</taxon>
        <taxon>Salmoninae</taxon>
        <taxon>Salmo</taxon>
    </lineage>
</organism>
<keyword evidence="3" id="KW-1185">Reference proteome</keyword>
<sequence>MDDVNILCTDLLSVDRTLDRTDWYGRASGARLNRDKTEAQFFGPWADPDLTRLPLTVKTTDIRVLGVKFDREGGGRGNWSGILGTVRQRLGFWGLRQLTFEGKVLIIKAVILPVLLLISSVFIPPRRTLLALERMLFYFLWGSKWERLRREVVKRPRSKGGKGLPDLYLFLGSRYTALHLTLATSPATNKTQALARFWLGSYLRSLRLIPVDLRAPVSFLLPTHYAQLQKFLRHFKLEKEAVTVLTKHRSLLSLVQDREPVCPVRGLAIGEPTTVWRNVAHPALLNQHRDLSWMVAHEILPGQGRHALPGHGEDIRVPPTRLWPRGVAGEDLTPQLVLYGVGRRPIPPKAFTKLWPTLTCLKAALWSSRNLLVAKQVNTTPQAVAMVATEALGWYRRKGASTPGEGSPTTPKVPAATA</sequence>
<reference evidence="4" key="1">
    <citation type="submission" date="2025-08" db="UniProtKB">
        <authorList>
            <consortium name="RefSeq"/>
        </authorList>
    </citation>
    <scope>IDENTIFICATION</scope>
</reference>
<dbReference type="Proteomes" id="UP001652741">
    <property type="component" value="Unplaced"/>
</dbReference>
<proteinExistence type="predicted"/>
<evidence type="ECO:0000256" key="1">
    <source>
        <dbReference type="SAM" id="MobiDB-lite"/>
    </source>
</evidence>
<keyword evidence="2" id="KW-1133">Transmembrane helix</keyword>
<protein>
    <recommendedName>
        <fullName evidence="5">Reverse transcriptase</fullName>
    </recommendedName>
</protein>
<dbReference type="RefSeq" id="XP_045569119.1">
    <property type="nucleotide sequence ID" value="XM_045713163.1"/>
</dbReference>
<gene>
    <name evidence="4" type="primary">LOC123736203</name>
</gene>
<keyword evidence="2" id="KW-0472">Membrane</keyword>
<accession>A0ABM3EDJ1</accession>
<evidence type="ECO:0000313" key="4">
    <source>
        <dbReference type="RefSeq" id="XP_045569119.1"/>
    </source>
</evidence>
<feature type="transmembrane region" description="Helical" evidence="2">
    <location>
        <begin position="105"/>
        <end position="123"/>
    </location>
</feature>
<feature type="region of interest" description="Disordered" evidence="1">
    <location>
        <begin position="398"/>
        <end position="418"/>
    </location>
</feature>
<dbReference type="GeneID" id="123736203"/>
<evidence type="ECO:0000256" key="2">
    <source>
        <dbReference type="SAM" id="Phobius"/>
    </source>
</evidence>